<dbReference type="EMBL" id="BDEQ01000001">
    <property type="protein sequence ID" value="GAT92556.1"/>
    <property type="molecule type" value="Genomic_DNA"/>
</dbReference>
<accession>A0A5K1UJ34</accession>
<dbReference type="OMA" id="NCANDKK"/>
<dbReference type="VEuPathDB" id="AmoebaDB:EHI7A_096760"/>
<protein>
    <submittedName>
        <fullName evidence="1">Uncharacterized protein</fullName>
    </submittedName>
</protein>
<gene>
    <name evidence="1" type="ORF">CL6EHI_182940</name>
</gene>
<dbReference type="VEuPathDB" id="AmoebaDB:EHI_182940"/>
<name>A0A5K1UJ34_ENTHI</name>
<dbReference type="VEuPathDB" id="AmoebaDB:KM1_174090"/>
<proteinExistence type="predicted"/>
<evidence type="ECO:0000313" key="2">
    <source>
        <dbReference type="Proteomes" id="UP000078387"/>
    </source>
</evidence>
<organism evidence="1 2">
    <name type="scientific">Entamoeba histolytica</name>
    <dbReference type="NCBI Taxonomy" id="5759"/>
    <lineage>
        <taxon>Eukaryota</taxon>
        <taxon>Amoebozoa</taxon>
        <taxon>Evosea</taxon>
        <taxon>Archamoebae</taxon>
        <taxon>Mastigamoebida</taxon>
        <taxon>Entamoebidae</taxon>
        <taxon>Entamoeba</taxon>
    </lineage>
</organism>
<dbReference type="VEuPathDB" id="AmoebaDB:EHI5A_141550"/>
<sequence length="209" mass="24069">MNIHLDRPLLHITEQKQVNAPKRGKGYSSVVESYSYRDIRKYQCCEQAILIGVLNLYYNITVQFGSIRTPKSSHFLKILYISDNNDVIEVEKLIRDRIELINKDELKQGCSFKTALKRTEGHKIRESLHLLIDICELNGIKIEVQRSGMKKDLKRCDIVTSVVTDSFTLTKEEIISKGSNICSYLFSCANDKKECYLPRNETVLSSLLF</sequence>
<reference evidence="1 2" key="1">
    <citation type="submission" date="2016-05" db="EMBL/GenBank/DDBJ databases">
        <title>First whole genome sequencing of Entamoeba histolytica HM1:IMSS-clone-6.</title>
        <authorList>
            <person name="Mukherjee Avik.K."/>
            <person name="Izumyama S."/>
            <person name="Nakada-Tsukui K."/>
            <person name="Nozaki T."/>
        </authorList>
    </citation>
    <scope>NUCLEOTIDE SEQUENCE [LARGE SCALE GENOMIC DNA]</scope>
    <source>
        <strain evidence="1 2">HM1:IMSS clone 6</strain>
    </source>
</reference>
<evidence type="ECO:0000313" key="1">
    <source>
        <dbReference type="EMBL" id="GAT92556.1"/>
    </source>
</evidence>
<dbReference type="VEuPathDB" id="AmoebaDB:EHI8A_101610"/>
<dbReference type="AlphaFoldDB" id="A0A5K1UJ34"/>
<comment type="caution">
    <text evidence="1">The sequence shown here is derived from an EMBL/GenBank/DDBJ whole genome shotgun (WGS) entry which is preliminary data.</text>
</comment>
<dbReference type="Proteomes" id="UP000078387">
    <property type="component" value="Unassembled WGS sequence"/>
</dbReference>